<dbReference type="AlphaFoldDB" id="I4EHT5"/>
<evidence type="ECO:0000256" key="5">
    <source>
        <dbReference type="ARBA" id="ARBA00022989"/>
    </source>
</evidence>
<evidence type="ECO:0000256" key="4">
    <source>
        <dbReference type="ARBA" id="ARBA00022692"/>
    </source>
</evidence>
<dbReference type="Proteomes" id="UP000004221">
    <property type="component" value="Unassembled WGS sequence"/>
</dbReference>
<evidence type="ECO:0000256" key="6">
    <source>
        <dbReference type="ARBA" id="ARBA00023136"/>
    </source>
</evidence>
<comment type="similarity">
    <text evidence="2">Belongs to the UPF0410 family.</text>
</comment>
<accession>I4EHT5</accession>
<evidence type="ECO:0000313" key="9">
    <source>
        <dbReference type="Proteomes" id="UP000004221"/>
    </source>
</evidence>
<feature type="transmembrane region" description="Helical" evidence="7">
    <location>
        <begin position="6"/>
        <end position="22"/>
    </location>
</feature>
<comment type="subcellular location">
    <subcellularLocation>
        <location evidence="1">Cell membrane</location>
        <topology evidence="1">Multi-pass membrane protein</topology>
    </subcellularLocation>
</comment>
<keyword evidence="4 7" id="KW-0812">Transmembrane</keyword>
<name>I4EHT5_9BACT</name>
<evidence type="ECO:0000256" key="3">
    <source>
        <dbReference type="ARBA" id="ARBA00022475"/>
    </source>
</evidence>
<dbReference type="GO" id="GO:0005886">
    <property type="term" value="C:plasma membrane"/>
    <property type="evidence" value="ECO:0007669"/>
    <property type="project" value="UniProtKB-SubCell"/>
</dbReference>
<dbReference type="PANTHER" id="PTHR33884:SF3">
    <property type="entry name" value="UPF0410 PROTEIN YMGE"/>
    <property type="match status" value="1"/>
</dbReference>
<comment type="caution">
    <text evidence="8">The sequence shown here is derived from an EMBL/GenBank/DDBJ whole genome shotgun (WGS) entry which is preliminary data.</text>
</comment>
<evidence type="ECO:0000256" key="2">
    <source>
        <dbReference type="ARBA" id="ARBA00011006"/>
    </source>
</evidence>
<dbReference type="RefSeq" id="WP_008478278.1">
    <property type="nucleotide sequence ID" value="NZ_CAGS01000254.1"/>
</dbReference>
<dbReference type="PANTHER" id="PTHR33884">
    <property type="entry name" value="UPF0410 PROTEIN YMGE"/>
    <property type="match status" value="1"/>
</dbReference>
<feature type="transmembrane region" description="Helical" evidence="7">
    <location>
        <begin position="59"/>
        <end position="79"/>
    </location>
</feature>
<feature type="transmembrane region" description="Helical" evidence="7">
    <location>
        <begin position="27"/>
        <end position="47"/>
    </location>
</feature>
<evidence type="ECO:0008006" key="10">
    <source>
        <dbReference type="Google" id="ProtNLM"/>
    </source>
</evidence>
<protein>
    <recommendedName>
        <fullName evidence="10">Transglycosylase-associated protein</fullName>
    </recommendedName>
</protein>
<reference evidence="8 9" key="1">
    <citation type="journal article" date="2012" name="ISME J.">
        <title>Nitrification expanded: discovery, physiology and genomics of a nitrite-oxidizing bacterium from the phylum Chloroflexi.</title>
        <authorList>
            <person name="Sorokin D.Y."/>
            <person name="Lucker S."/>
            <person name="Vejmelkova D."/>
            <person name="Kostrikina N.A."/>
            <person name="Kleerebezem R."/>
            <person name="Rijpstra W.I."/>
            <person name="Damste J.S."/>
            <person name="Le Paslier D."/>
            <person name="Muyzer G."/>
            <person name="Wagner M."/>
            <person name="van Loosdrecht M.C."/>
            <person name="Daims H."/>
        </authorList>
    </citation>
    <scope>NUCLEOTIDE SEQUENCE [LARGE SCALE GENOMIC DNA]</scope>
    <source>
        <strain evidence="9">none</strain>
    </source>
</reference>
<proteinExistence type="inferred from homology"/>
<keyword evidence="6 7" id="KW-0472">Membrane</keyword>
<evidence type="ECO:0000313" key="8">
    <source>
        <dbReference type="EMBL" id="CCF84247.1"/>
    </source>
</evidence>
<dbReference type="EMBL" id="CAGS01000254">
    <property type="protein sequence ID" value="CCF84247.1"/>
    <property type="molecule type" value="Genomic_DNA"/>
</dbReference>
<keyword evidence="9" id="KW-1185">Reference proteome</keyword>
<dbReference type="Pfam" id="PF04226">
    <property type="entry name" value="Transgly_assoc"/>
    <property type="match status" value="1"/>
</dbReference>
<evidence type="ECO:0000256" key="7">
    <source>
        <dbReference type="SAM" id="Phobius"/>
    </source>
</evidence>
<dbReference type="InterPro" id="IPR007341">
    <property type="entry name" value="Transgly_assoc"/>
</dbReference>
<sequence>MNIIGWLIIGALAGWIASLIVGRGEGLLLDIVVGIIGAFVGGFLYSALTGVNFTAGFNLTTLLVAIVGAVILLAIWGAVRARRVF</sequence>
<organism evidence="8 9">
    <name type="scientific">Nitrolancea hollandica Lb</name>
    <dbReference type="NCBI Taxonomy" id="1129897"/>
    <lineage>
        <taxon>Bacteria</taxon>
        <taxon>Pseudomonadati</taxon>
        <taxon>Thermomicrobiota</taxon>
        <taxon>Thermomicrobia</taxon>
        <taxon>Sphaerobacterales</taxon>
        <taxon>Sphaerobacterineae</taxon>
        <taxon>Sphaerobacteraceae</taxon>
        <taxon>Nitrolancea</taxon>
    </lineage>
</organism>
<keyword evidence="5 7" id="KW-1133">Transmembrane helix</keyword>
<evidence type="ECO:0000256" key="1">
    <source>
        <dbReference type="ARBA" id="ARBA00004651"/>
    </source>
</evidence>
<gene>
    <name evidence="8" type="ORF">NITHO_3270005</name>
</gene>
<keyword evidence="3" id="KW-1003">Cell membrane</keyword>